<dbReference type="OMA" id="WPAYGSY"/>
<name>A0A026WTV7_OOCBI</name>
<accession>A0A026WTV7</accession>
<gene>
    <name evidence="2" type="ORF">X777_00480</name>
</gene>
<organism evidence="2 3">
    <name type="scientific">Ooceraea biroi</name>
    <name type="common">Clonal raider ant</name>
    <name type="synonym">Cerapachys biroi</name>
    <dbReference type="NCBI Taxonomy" id="2015173"/>
    <lineage>
        <taxon>Eukaryota</taxon>
        <taxon>Metazoa</taxon>
        <taxon>Ecdysozoa</taxon>
        <taxon>Arthropoda</taxon>
        <taxon>Hexapoda</taxon>
        <taxon>Insecta</taxon>
        <taxon>Pterygota</taxon>
        <taxon>Neoptera</taxon>
        <taxon>Endopterygota</taxon>
        <taxon>Hymenoptera</taxon>
        <taxon>Apocrita</taxon>
        <taxon>Aculeata</taxon>
        <taxon>Formicoidea</taxon>
        <taxon>Formicidae</taxon>
        <taxon>Dorylinae</taxon>
        <taxon>Ooceraea</taxon>
    </lineage>
</organism>
<feature type="region of interest" description="Disordered" evidence="1">
    <location>
        <begin position="1"/>
        <end position="52"/>
    </location>
</feature>
<dbReference type="OrthoDB" id="7700270at2759"/>
<dbReference type="Proteomes" id="UP000053097">
    <property type="component" value="Unassembled WGS sequence"/>
</dbReference>
<protein>
    <submittedName>
        <fullName evidence="2">Uncharacterized protein</fullName>
    </submittedName>
</protein>
<sequence length="220" mass="20785">MPRVDGNSVAGRFRIELPPKDRDRSSASDCLPSPLISSKTNGQRSTVAVNGDEGCRDSEQRLAVSHHGAALSVATAAPSGYLGHGLGAALAGPILGPAALAGPANGPSVLAGPVVGPARISGAVDGGAVVTGSVAGPSLVSGSVAGHTGVVGPAFGYAAPGLGWPAYGGLGAVLAGPAVGPAALSGPIAAPALIAGPSGSIAAGHGGLGGIIRGYAPGHW</sequence>
<feature type="compositionally biased region" description="Polar residues" evidence="1">
    <location>
        <begin position="35"/>
        <end position="48"/>
    </location>
</feature>
<dbReference type="AlphaFoldDB" id="A0A026WTV7"/>
<dbReference type="EMBL" id="KK107107">
    <property type="protein sequence ID" value="EZA59398.1"/>
    <property type="molecule type" value="Genomic_DNA"/>
</dbReference>
<reference evidence="2 3" key="1">
    <citation type="journal article" date="2014" name="Curr. Biol.">
        <title>The genome of the clonal raider ant Cerapachys biroi.</title>
        <authorList>
            <person name="Oxley P.R."/>
            <person name="Ji L."/>
            <person name="Fetter-Pruneda I."/>
            <person name="McKenzie S.K."/>
            <person name="Li C."/>
            <person name="Hu H."/>
            <person name="Zhang G."/>
            <person name="Kronauer D.J."/>
        </authorList>
    </citation>
    <scope>NUCLEOTIDE SEQUENCE [LARGE SCALE GENOMIC DNA]</scope>
</reference>
<proteinExistence type="predicted"/>
<evidence type="ECO:0000313" key="3">
    <source>
        <dbReference type="Proteomes" id="UP000053097"/>
    </source>
</evidence>
<evidence type="ECO:0000256" key="1">
    <source>
        <dbReference type="SAM" id="MobiDB-lite"/>
    </source>
</evidence>
<keyword evidence="3" id="KW-1185">Reference proteome</keyword>
<evidence type="ECO:0000313" key="2">
    <source>
        <dbReference type="EMBL" id="EZA59398.1"/>
    </source>
</evidence>
<feature type="compositionally biased region" description="Basic and acidic residues" evidence="1">
    <location>
        <begin position="13"/>
        <end position="26"/>
    </location>
</feature>